<evidence type="ECO:0000256" key="6">
    <source>
        <dbReference type="ARBA" id="ARBA00093785"/>
    </source>
</evidence>
<comment type="caution">
    <text evidence="8">The sequence shown here is derived from an EMBL/GenBank/DDBJ whole genome shotgun (WGS) entry which is preliminary data.</text>
</comment>
<sequence>MKEKVCLYKEISLKIIKTLNDEQFEEIDYLLQQREDVLNEEIKKDELKKMLIENGLLEVDKQIKSLFDEKMTKIKDEIKEHKRLNQANSSYINFNKEKLNIFNKKV</sequence>
<dbReference type="Proteomes" id="UP000243494">
    <property type="component" value="Unassembled WGS sequence"/>
</dbReference>
<evidence type="ECO:0000256" key="2">
    <source>
        <dbReference type="ARBA" id="ARBA00022490"/>
    </source>
</evidence>
<name>A0A371IVK6_9FIRM</name>
<evidence type="ECO:0000256" key="7">
    <source>
        <dbReference type="ARBA" id="ARBA00093797"/>
    </source>
</evidence>
<evidence type="ECO:0000313" key="9">
    <source>
        <dbReference type="Proteomes" id="UP000243494"/>
    </source>
</evidence>
<dbReference type="OrthoDB" id="1756336at2"/>
<dbReference type="InterPro" id="IPR008622">
    <property type="entry name" value="FliT"/>
</dbReference>
<keyword evidence="3" id="KW-1005">Bacterial flagellum biogenesis</keyword>
<dbReference type="EMBL" id="NOJZ02000002">
    <property type="protein sequence ID" value="RDY24506.1"/>
    <property type="molecule type" value="Genomic_DNA"/>
</dbReference>
<dbReference type="AlphaFoldDB" id="A0A371IVK6"/>
<proteinExistence type="inferred from homology"/>
<organism evidence="8 9">
    <name type="scientific">Romboutsia maritimum</name>
    <dbReference type="NCBI Taxonomy" id="2020948"/>
    <lineage>
        <taxon>Bacteria</taxon>
        <taxon>Bacillati</taxon>
        <taxon>Bacillota</taxon>
        <taxon>Clostridia</taxon>
        <taxon>Peptostreptococcales</taxon>
        <taxon>Peptostreptococcaceae</taxon>
        <taxon>Romboutsia</taxon>
    </lineage>
</organism>
<dbReference type="RefSeq" id="WP_095405892.1">
    <property type="nucleotide sequence ID" value="NZ_NOJZ02000002.1"/>
</dbReference>
<keyword evidence="4" id="KW-0143">Chaperone</keyword>
<keyword evidence="9" id="KW-1185">Reference proteome</keyword>
<reference evidence="8 9" key="1">
    <citation type="journal article" date="2017" name="Genome Announc.">
        <title>Draft Genome Sequence of Romboutsia maritimum sp. nov. Strain CCRI-22766(T), Isolated from Coastal Estuarine Mud.</title>
        <authorList>
            <person name="Maheux A.F."/>
            <person name="Boudreau D.K."/>
            <person name="Berube E."/>
            <person name="Boissinot M."/>
            <person name="Raymond F."/>
            <person name="Brodeur S."/>
            <person name="Corbeil J."/>
            <person name="Brightwell G."/>
            <person name="Broda D."/>
            <person name="Omar R.F."/>
            <person name="Bergeron M.G."/>
        </authorList>
    </citation>
    <scope>NUCLEOTIDE SEQUENCE [LARGE SCALE GENOMIC DNA]</scope>
    <source>
        <strain evidence="8 9">CCRI-22766</strain>
    </source>
</reference>
<evidence type="ECO:0000256" key="5">
    <source>
        <dbReference type="ARBA" id="ARBA00093765"/>
    </source>
</evidence>
<evidence type="ECO:0000313" key="8">
    <source>
        <dbReference type="EMBL" id="RDY24506.1"/>
    </source>
</evidence>
<comment type="function">
    <text evidence="5">May act as an export chaperone for the filament capping protein FliD.</text>
</comment>
<comment type="subcellular location">
    <subcellularLocation>
        <location evidence="1">Cytoplasm</location>
        <location evidence="1">Cytosol</location>
    </subcellularLocation>
</comment>
<gene>
    <name evidence="8" type="ORF">CHF27_002380</name>
</gene>
<evidence type="ECO:0000256" key="1">
    <source>
        <dbReference type="ARBA" id="ARBA00004514"/>
    </source>
</evidence>
<protein>
    <recommendedName>
        <fullName evidence="7">Flagellar protein FliT</fullName>
    </recommendedName>
</protein>
<accession>A0A371IVK6</accession>
<dbReference type="Pfam" id="PF05400">
    <property type="entry name" value="FliT"/>
    <property type="match status" value="1"/>
</dbReference>
<keyword evidence="2" id="KW-0963">Cytoplasm</keyword>
<comment type="similarity">
    <text evidence="6">Belongs to the bacillales FliT family.</text>
</comment>
<evidence type="ECO:0000256" key="3">
    <source>
        <dbReference type="ARBA" id="ARBA00022795"/>
    </source>
</evidence>
<evidence type="ECO:0000256" key="4">
    <source>
        <dbReference type="ARBA" id="ARBA00023186"/>
    </source>
</evidence>